<name>A0ABV8K916_9BACL</name>
<accession>A0ABV8K916</accession>
<proteinExistence type="predicted"/>
<comment type="caution">
    <text evidence="1">The sequence shown here is derived from an EMBL/GenBank/DDBJ whole genome shotgun (WGS) entry which is preliminary data.</text>
</comment>
<protein>
    <submittedName>
        <fullName evidence="1">Uncharacterized protein</fullName>
    </submittedName>
</protein>
<sequence>MRRTLQQYIQDALAVSRSSFEPTEKDRHYRELLAHLKGQFGAAVMEDEHVRRTYSQIEAMMIGKR</sequence>
<dbReference type="Proteomes" id="UP001595715">
    <property type="component" value="Unassembled WGS sequence"/>
</dbReference>
<reference evidence="2" key="1">
    <citation type="journal article" date="2019" name="Int. J. Syst. Evol. Microbiol.">
        <title>The Global Catalogue of Microorganisms (GCM) 10K type strain sequencing project: providing services to taxonomists for standard genome sequencing and annotation.</title>
        <authorList>
            <consortium name="The Broad Institute Genomics Platform"/>
            <consortium name="The Broad Institute Genome Sequencing Center for Infectious Disease"/>
            <person name="Wu L."/>
            <person name="Ma J."/>
        </authorList>
    </citation>
    <scope>NUCLEOTIDE SEQUENCE [LARGE SCALE GENOMIC DNA]</scope>
    <source>
        <strain evidence="2">IBRC-M 10987</strain>
    </source>
</reference>
<evidence type="ECO:0000313" key="2">
    <source>
        <dbReference type="Proteomes" id="UP001595715"/>
    </source>
</evidence>
<organism evidence="1 2">
    <name type="scientific">Paenibacillus xanthanilyticus</name>
    <dbReference type="NCBI Taxonomy" id="1783531"/>
    <lineage>
        <taxon>Bacteria</taxon>
        <taxon>Bacillati</taxon>
        <taxon>Bacillota</taxon>
        <taxon>Bacilli</taxon>
        <taxon>Bacillales</taxon>
        <taxon>Paenibacillaceae</taxon>
        <taxon>Paenibacillus</taxon>
    </lineage>
</organism>
<evidence type="ECO:0000313" key="1">
    <source>
        <dbReference type="EMBL" id="MFC4102521.1"/>
    </source>
</evidence>
<dbReference type="RefSeq" id="WP_377721144.1">
    <property type="nucleotide sequence ID" value="NZ_JBHSAM010000034.1"/>
</dbReference>
<dbReference type="EMBL" id="JBHSAM010000034">
    <property type="protein sequence ID" value="MFC4102521.1"/>
    <property type="molecule type" value="Genomic_DNA"/>
</dbReference>
<keyword evidence="2" id="KW-1185">Reference proteome</keyword>
<gene>
    <name evidence="1" type="ORF">ACFOZ8_23150</name>
</gene>